<dbReference type="HOGENOM" id="CLU_864744_0_0_1"/>
<dbReference type="GO" id="GO:0016020">
    <property type="term" value="C:membrane"/>
    <property type="evidence" value="ECO:0007669"/>
    <property type="project" value="UniProtKB-SubCell"/>
</dbReference>
<keyword evidence="12" id="KW-1185">Reference proteome</keyword>
<comment type="subcellular location">
    <subcellularLocation>
        <location evidence="1">Membrane</location>
        <topology evidence="1">Multi-pass membrane protein</topology>
    </subcellularLocation>
</comment>
<dbReference type="Proteomes" id="UP000008672">
    <property type="component" value="Unassembled WGS sequence"/>
</dbReference>
<keyword evidence="8" id="KW-0807">Transducer</keyword>
<dbReference type="Pfam" id="PF00001">
    <property type="entry name" value="7tm_1"/>
    <property type="match status" value="1"/>
</dbReference>
<feature type="transmembrane region" description="Helical" evidence="9">
    <location>
        <begin position="196"/>
        <end position="214"/>
    </location>
</feature>
<dbReference type="PRINTS" id="PR00237">
    <property type="entry name" value="GPCRRHODOPSN"/>
</dbReference>
<evidence type="ECO:0000256" key="3">
    <source>
        <dbReference type="ARBA" id="ARBA00022692"/>
    </source>
</evidence>
<feature type="transmembrane region" description="Helical" evidence="9">
    <location>
        <begin position="269"/>
        <end position="291"/>
    </location>
</feature>
<keyword evidence="4 9" id="KW-1133">Transmembrane helix</keyword>
<feature type="transmembrane region" description="Helical" evidence="9">
    <location>
        <begin position="235"/>
        <end position="257"/>
    </location>
</feature>
<feature type="transmembrane region" description="Helical" evidence="9">
    <location>
        <begin position="87"/>
        <end position="111"/>
    </location>
</feature>
<dbReference type="SUPFAM" id="SSF81321">
    <property type="entry name" value="Family A G protein-coupled receptor-like"/>
    <property type="match status" value="1"/>
</dbReference>
<feature type="transmembrane region" description="Helical" evidence="9">
    <location>
        <begin position="12"/>
        <end position="33"/>
    </location>
</feature>
<reference evidence="11" key="3">
    <citation type="submission" date="2025-09" db="UniProtKB">
        <authorList>
            <consortium name="Ensembl"/>
        </authorList>
    </citation>
    <scope>IDENTIFICATION</scope>
</reference>
<evidence type="ECO:0000256" key="7">
    <source>
        <dbReference type="ARBA" id="ARBA00023170"/>
    </source>
</evidence>
<dbReference type="EMBL" id="AFYH01000892">
    <property type="status" value="NOT_ANNOTATED_CDS"/>
    <property type="molecule type" value="Genomic_DNA"/>
</dbReference>
<dbReference type="PANTHER" id="PTHR11394:SF137">
    <property type="entry name" value="C-X-C CHEMOKINE RECEPTOR TYPE 3 ISOFORM X1-RELATED"/>
    <property type="match status" value="1"/>
</dbReference>
<organism evidence="11 12">
    <name type="scientific">Latimeria chalumnae</name>
    <name type="common">Coelacanth</name>
    <dbReference type="NCBI Taxonomy" id="7897"/>
    <lineage>
        <taxon>Eukaryota</taxon>
        <taxon>Metazoa</taxon>
        <taxon>Chordata</taxon>
        <taxon>Craniata</taxon>
        <taxon>Vertebrata</taxon>
        <taxon>Euteleostomi</taxon>
        <taxon>Coelacanthiformes</taxon>
        <taxon>Coelacanthidae</taxon>
        <taxon>Latimeria</taxon>
    </lineage>
</organism>
<dbReference type="GO" id="GO:0004930">
    <property type="term" value="F:G protein-coupled receptor activity"/>
    <property type="evidence" value="ECO:0007669"/>
    <property type="project" value="UniProtKB-KW"/>
</dbReference>
<dbReference type="InterPro" id="IPR000276">
    <property type="entry name" value="GPCR_Rhodpsn"/>
</dbReference>
<keyword evidence="6 9" id="KW-0472">Membrane</keyword>
<evidence type="ECO:0000256" key="8">
    <source>
        <dbReference type="ARBA" id="ARBA00023224"/>
    </source>
</evidence>
<dbReference type="eggNOG" id="KOG4219">
    <property type="taxonomic scope" value="Eukaryota"/>
</dbReference>
<evidence type="ECO:0000259" key="10">
    <source>
        <dbReference type="PROSITE" id="PS50262"/>
    </source>
</evidence>
<evidence type="ECO:0000256" key="1">
    <source>
        <dbReference type="ARBA" id="ARBA00004141"/>
    </source>
</evidence>
<name>H3BIQ7_LATCH</name>
<dbReference type="AlphaFoldDB" id="H3BIQ7"/>
<evidence type="ECO:0000256" key="6">
    <source>
        <dbReference type="ARBA" id="ARBA00023136"/>
    </source>
</evidence>
<keyword evidence="7" id="KW-0675">Receptor</keyword>
<dbReference type="PROSITE" id="PS50262">
    <property type="entry name" value="G_PROTEIN_RECEP_F1_2"/>
    <property type="match status" value="1"/>
</dbReference>
<evidence type="ECO:0000256" key="4">
    <source>
        <dbReference type="ARBA" id="ARBA00022989"/>
    </source>
</evidence>
<proteinExistence type="predicted"/>
<keyword evidence="5" id="KW-0297">G-protein coupled receptor</keyword>
<dbReference type="InParanoid" id="H3BIQ7"/>
<dbReference type="STRING" id="7897.ENSLACP00000021778"/>
<evidence type="ECO:0000256" key="9">
    <source>
        <dbReference type="SAM" id="Phobius"/>
    </source>
</evidence>
<dbReference type="Gene3D" id="1.20.1070.10">
    <property type="entry name" value="Rhodopsin 7-helix transmembrane proteins"/>
    <property type="match status" value="1"/>
</dbReference>
<reference evidence="11" key="2">
    <citation type="submission" date="2025-08" db="UniProtKB">
        <authorList>
            <consortium name="Ensembl"/>
        </authorList>
    </citation>
    <scope>IDENTIFICATION</scope>
</reference>
<dbReference type="Ensembl" id="ENSLACT00000021919.1">
    <property type="protein sequence ID" value="ENSLACP00000021778.1"/>
    <property type="gene ID" value="ENSLACG00000019138.1"/>
</dbReference>
<feature type="domain" description="G-protein coupled receptors family 1 profile" evidence="10">
    <location>
        <begin position="22"/>
        <end position="289"/>
    </location>
</feature>
<accession>H3BIQ7</accession>
<sequence>TSLRFSADNVFYGILVLLGIVGNLLVVVTITVAGYEVGTILASDFILANLAIVNFLISTIRNVPLFISDLGLKIYLSRDYCKIFMFLWVWLRSVSIWATFCISFFHFLVIRRHHFSVLRKGKELRNIIITTSVIWIGNFFYAFPTCFYSTRAYGNETDTIQLLSATTRPFLGCIWKFPSLYSGVAYATASLVIHEVFPIFLMVVINLGTLYILYRHSRAVGVETLVTRVASERRAAKVILILVTLFVICWVTNVLMVNYNHNTEKSIRVFVMLANFGASLFIGFSPVVLMVGHSKLRKKLMNFTL</sequence>
<evidence type="ECO:0000313" key="11">
    <source>
        <dbReference type="Ensembl" id="ENSLACP00000021778.1"/>
    </source>
</evidence>
<keyword evidence="3 9" id="KW-0812">Transmembrane</keyword>
<protein>
    <submittedName>
        <fullName evidence="11">Olfactory receptor class A related 4</fullName>
    </submittedName>
</protein>
<feature type="transmembrane region" description="Helical" evidence="9">
    <location>
        <begin position="123"/>
        <end position="143"/>
    </location>
</feature>
<dbReference type="GeneTree" id="ENSGT00650000093633"/>
<keyword evidence="2" id="KW-0716">Sensory transduction</keyword>
<feature type="transmembrane region" description="Helical" evidence="9">
    <location>
        <begin position="45"/>
        <end position="67"/>
    </location>
</feature>
<dbReference type="PANTHER" id="PTHR11394">
    <property type="entry name" value="TASTE RECEPTOR TYPE 2"/>
    <property type="match status" value="1"/>
</dbReference>
<dbReference type="CDD" id="cd00637">
    <property type="entry name" value="7tm_classA_rhodopsin-like"/>
    <property type="match status" value="1"/>
</dbReference>
<evidence type="ECO:0000313" key="12">
    <source>
        <dbReference type="Proteomes" id="UP000008672"/>
    </source>
</evidence>
<evidence type="ECO:0000256" key="5">
    <source>
        <dbReference type="ARBA" id="ARBA00023040"/>
    </source>
</evidence>
<evidence type="ECO:0000256" key="2">
    <source>
        <dbReference type="ARBA" id="ARBA00022606"/>
    </source>
</evidence>
<reference evidence="12" key="1">
    <citation type="submission" date="2011-08" db="EMBL/GenBank/DDBJ databases">
        <title>The draft genome of Latimeria chalumnae.</title>
        <authorList>
            <person name="Di Palma F."/>
            <person name="Alfoldi J."/>
            <person name="Johnson J."/>
            <person name="Berlin A."/>
            <person name="Gnerre S."/>
            <person name="Jaffe D."/>
            <person name="MacCallum I."/>
            <person name="Young S."/>
            <person name="Walker B.J."/>
            <person name="Lander E."/>
            <person name="Lindblad-Toh K."/>
        </authorList>
    </citation>
    <scope>NUCLEOTIDE SEQUENCE [LARGE SCALE GENOMIC DNA]</scope>
    <source>
        <strain evidence="12">Wild caught</strain>
    </source>
</reference>
<dbReference type="InterPro" id="IPR017452">
    <property type="entry name" value="GPCR_Rhodpsn_7TM"/>
</dbReference>